<feature type="compositionally biased region" description="Acidic residues" evidence="1">
    <location>
        <begin position="106"/>
        <end position="116"/>
    </location>
</feature>
<dbReference type="eggNOG" id="ENOG502RCF1">
    <property type="taxonomic scope" value="Eukaryota"/>
</dbReference>
<gene>
    <name evidence="3" type="ORF">G5I_13047</name>
</gene>
<protein>
    <submittedName>
        <fullName evidence="3">Protein tipE</fullName>
    </submittedName>
</protein>
<dbReference type="STRING" id="103372.F4X3Y4"/>
<feature type="region of interest" description="Disordered" evidence="1">
    <location>
        <begin position="106"/>
        <end position="128"/>
    </location>
</feature>
<accession>F4X3Y4</accession>
<dbReference type="PANTHER" id="PTHR12335">
    <property type="entry name" value="TIPE PROTEIN TEMPERATURE-INDUCED PARALYTIC E"/>
    <property type="match status" value="1"/>
</dbReference>
<evidence type="ECO:0000313" key="3">
    <source>
        <dbReference type="EMBL" id="EGI58931.1"/>
    </source>
</evidence>
<dbReference type="GO" id="GO:0017080">
    <property type="term" value="F:sodium channel regulator activity"/>
    <property type="evidence" value="ECO:0007669"/>
    <property type="project" value="TreeGrafter"/>
</dbReference>
<sequence>MGNDSVWYFTGAKLFPNVKGCGYPPMLNCSIFYRQYANIGQNFSCYYSKVDPGIVISDLDMWQVYMNLVYAMAIPIPSFIISVIYLTIAYFKIYNEDEVGVLVGGEEGEEGEEGEGADTPLPPTSGALTPGSEAFREDLASFGHQLKVAMADDISRESLDGIPNSLSIQGFTFVFTFQKLEQDDDDEYLNSPWADGSSLKRHFQGLNNISWRPH</sequence>
<dbReference type="InParanoid" id="F4X3Y4"/>
<dbReference type="EMBL" id="GL888624">
    <property type="protein sequence ID" value="EGI58931.1"/>
    <property type="molecule type" value="Genomic_DNA"/>
</dbReference>
<dbReference type="GO" id="GO:0005886">
    <property type="term" value="C:plasma membrane"/>
    <property type="evidence" value="ECO:0007669"/>
    <property type="project" value="TreeGrafter"/>
</dbReference>
<name>F4X3Y4_ACREC</name>
<dbReference type="Proteomes" id="UP000007755">
    <property type="component" value="Unassembled WGS sequence"/>
</dbReference>
<keyword evidence="2" id="KW-0472">Membrane</keyword>
<reference evidence="3" key="1">
    <citation type="submission" date="2011-02" db="EMBL/GenBank/DDBJ databases">
        <title>The genome of the leaf-cutting ant Acromyrmex echinatior suggests key adaptations to social evolution and fungus farming.</title>
        <authorList>
            <person name="Nygaard S."/>
            <person name="Zhang G."/>
        </authorList>
    </citation>
    <scope>NUCLEOTIDE SEQUENCE</scope>
</reference>
<keyword evidence="2" id="KW-1133">Transmembrane helix</keyword>
<organism evidence="4">
    <name type="scientific">Acromyrmex echinatior</name>
    <name type="common">Panamanian leafcutter ant</name>
    <name type="synonym">Acromyrmex octospinosus echinatior</name>
    <dbReference type="NCBI Taxonomy" id="103372"/>
    <lineage>
        <taxon>Eukaryota</taxon>
        <taxon>Metazoa</taxon>
        <taxon>Ecdysozoa</taxon>
        <taxon>Arthropoda</taxon>
        <taxon>Hexapoda</taxon>
        <taxon>Insecta</taxon>
        <taxon>Pterygota</taxon>
        <taxon>Neoptera</taxon>
        <taxon>Endopterygota</taxon>
        <taxon>Hymenoptera</taxon>
        <taxon>Apocrita</taxon>
        <taxon>Aculeata</taxon>
        <taxon>Formicoidea</taxon>
        <taxon>Formicidae</taxon>
        <taxon>Myrmicinae</taxon>
        <taxon>Acromyrmex</taxon>
    </lineage>
</organism>
<dbReference type="Pfam" id="PF11069">
    <property type="entry name" value="CFAP298"/>
    <property type="match status" value="1"/>
</dbReference>
<dbReference type="InterPro" id="IPR031578">
    <property type="entry name" value="TipE"/>
</dbReference>
<dbReference type="GO" id="GO:0002028">
    <property type="term" value="P:regulation of sodium ion transport"/>
    <property type="evidence" value="ECO:0007669"/>
    <property type="project" value="TreeGrafter"/>
</dbReference>
<dbReference type="InterPro" id="IPR021298">
    <property type="entry name" value="CFAP298"/>
</dbReference>
<evidence type="ECO:0000256" key="2">
    <source>
        <dbReference type="SAM" id="Phobius"/>
    </source>
</evidence>
<keyword evidence="4" id="KW-1185">Reference proteome</keyword>
<evidence type="ECO:0000313" key="4">
    <source>
        <dbReference type="Proteomes" id="UP000007755"/>
    </source>
</evidence>
<keyword evidence="2" id="KW-0812">Transmembrane</keyword>
<feature type="transmembrane region" description="Helical" evidence="2">
    <location>
        <begin position="68"/>
        <end position="91"/>
    </location>
</feature>
<proteinExistence type="predicted"/>
<dbReference type="OrthoDB" id="8190202at2759"/>
<dbReference type="Pfam" id="PF16972">
    <property type="entry name" value="TipE"/>
    <property type="match status" value="2"/>
</dbReference>
<dbReference type="GO" id="GO:0003352">
    <property type="term" value="P:regulation of cilium movement"/>
    <property type="evidence" value="ECO:0007669"/>
    <property type="project" value="InterPro"/>
</dbReference>
<dbReference type="AlphaFoldDB" id="F4X3Y4"/>
<evidence type="ECO:0000256" key="1">
    <source>
        <dbReference type="SAM" id="MobiDB-lite"/>
    </source>
</evidence>
<dbReference type="PANTHER" id="PTHR12335:SF6">
    <property type="entry name" value="PROTEIN TIPE"/>
    <property type="match status" value="1"/>
</dbReference>